<gene>
    <name evidence="5" type="ORF">FNV43_RR19966</name>
</gene>
<comment type="caution">
    <text evidence="5">The sequence shown here is derived from an EMBL/GenBank/DDBJ whole genome shotgun (WGS) entry which is preliminary data.</text>
</comment>
<evidence type="ECO:0000256" key="1">
    <source>
        <dbReference type="ARBA" id="ARBA00022603"/>
    </source>
</evidence>
<dbReference type="AlphaFoldDB" id="A0A8K0DXU8"/>
<evidence type="ECO:0008006" key="7">
    <source>
        <dbReference type="Google" id="ProtNLM"/>
    </source>
</evidence>
<keyword evidence="3" id="KW-0479">Metal-binding</keyword>
<evidence type="ECO:0000256" key="3">
    <source>
        <dbReference type="ARBA" id="ARBA00022723"/>
    </source>
</evidence>
<dbReference type="SUPFAM" id="SSF53335">
    <property type="entry name" value="S-adenosyl-L-methionine-dependent methyltransferases"/>
    <property type="match status" value="1"/>
</dbReference>
<keyword evidence="1" id="KW-0489">Methyltransferase</keyword>
<dbReference type="InterPro" id="IPR029063">
    <property type="entry name" value="SAM-dependent_MTases_sf"/>
</dbReference>
<evidence type="ECO:0000313" key="5">
    <source>
        <dbReference type="EMBL" id="KAF3437213.1"/>
    </source>
</evidence>
<dbReference type="InterPro" id="IPR005299">
    <property type="entry name" value="MeTrfase_7"/>
</dbReference>
<evidence type="ECO:0000256" key="4">
    <source>
        <dbReference type="ARBA" id="ARBA00022842"/>
    </source>
</evidence>
<dbReference type="GO" id="GO:0008168">
    <property type="term" value="F:methyltransferase activity"/>
    <property type="evidence" value="ECO:0007669"/>
    <property type="project" value="UniProtKB-KW"/>
</dbReference>
<name>A0A8K0DXU8_9ROSA</name>
<dbReference type="Gene3D" id="3.40.50.150">
    <property type="entry name" value="Vaccinia Virus protein VP39"/>
    <property type="match status" value="1"/>
</dbReference>
<dbReference type="OrthoDB" id="1523883at2759"/>
<dbReference type="Gene3D" id="1.10.1200.270">
    <property type="entry name" value="Methyltransferase, alpha-helical capping domain"/>
    <property type="match status" value="1"/>
</dbReference>
<proteinExistence type="predicted"/>
<dbReference type="GO" id="GO:0046872">
    <property type="term" value="F:metal ion binding"/>
    <property type="evidence" value="ECO:0007669"/>
    <property type="project" value="UniProtKB-KW"/>
</dbReference>
<keyword evidence="6" id="KW-1185">Reference proteome</keyword>
<dbReference type="PANTHER" id="PTHR31009">
    <property type="entry name" value="S-ADENOSYL-L-METHIONINE:CARBOXYL METHYLTRANSFERASE FAMILY PROTEIN"/>
    <property type="match status" value="1"/>
</dbReference>
<organism evidence="5 6">
    <name type="scientific">Rhamnella rubrinervis</name>
    <dbReference type="NCBI Taxonomy" id="2594499"/>
    <lineage>
        <taxon>Eukaryota</taxon>
        <taxon>Viridiplantae</taxon>
        <taxon>Streptophyta</taxon>
        <taxon>Embryophyta</taxon>
        <taxon>Tracheophyta</taxon>
        <taxon>Spermatophyta</taxon>
        <taxon>Magnoliopsida</taxon>
        <taxon>eudicotyledons</taxon>
        <taxon>Gunneridae</taxon>
        <taxon>Pentapetalae</taxon>
        <taxon>rosids</taxon>
        <taxon>fabids</taxon>
        <taxon>Rosales</taxon>
        <taxon>Rhamnaceae</taxon>
        <taxon>rhamnoid group</taxon>
        <taxon>Rhamneae</taxon>
        <taxon>Rhamnella</taxon>
    </lineage>
</organism>
<dbReference type="InterPro" id="IPR042086">
    <property type="entry name" value="MeTrfase_capping"/>
</dbReference>
<evidence type="ECO:0000256" key="2">
    <source>
        <dbReference type="ARBA" id="ARBA00022679"/>
    </source>
</evidence>
<keyword evidence="2" id="KW-0808">Transferase</keyword>
<protein>
    <recommendedName>
        <fullName evidence="7">S-adenosylmethionine-dependent methyltransferase</fullName>
    </recommendedName>
</protein>
<dbReference type="Pfam" id="PF03492">
    <property type="entry name" value="Methyltransf_7"/>
    <property type="match status" value="1"/>
</dbReference>
<keyword evidence="4" id="KW-0460">Magnesium</keyword>
<dbReference type="GO" id="GO:0032259">
    <property type="term" value="P:methylation"/>
    <property type="evidence" value="ECO:0007669"/>
    <property type="project" value="UniProtKB-KW"/>
</dbReference>
<reference evidence="5" key="1">
    <citation type="submission" date="2020-03" db="EMBL/GenBank/DDBJ databases">
        <title>A high-quality chromosome-level genome assembly of a woody plant with both climbing and erect habits, Rhamnella rubrinervis.</title>
        <authorList>
            <person name="Lu Z."/>
            <person name="Yang Y."/>
            <person name="Zhu X."/>
            <person name="Sun Y."/>
        </authorList>
    </citation>
    <scope>NUCLEOTIDE SEQUENCE</scope>
    <source>
        <strain evidence="5">BYM</strain>
        <tissue evidence="5">Leaf</tissue>
    </source>
</reference>
<sequence>MAAEQSMELHEAYPMTGGDGLYSYVNNSSGQKAVIDSAKELVKRAIVEKLDKEILCSFKTFRIADLGCSVGPNTYFAVQNILEALESKYQQCHQIPEFQVFYSDHSANDFNLLFTSLPQNRNYYAAGVPGSFYGRLFPEASLHFVHCSYAIQWLSGAPKELMDKSSPAWNKSRIHYANSGDEVVRAYKAQYHKDIEQFLQARAQEIVCGGLMVLIFPGVPNGTHHSQSLPSMILELLGSCLMDMARKGIVSEEKVDTLNIPIYGMSPQELKEAVEGNGRFSIEIMEDLPLMIHDHAVSGGQSKIDTQAFVCHMRAGLEGLFKNHFGERILDVLFESYRNKIEENSSIFMSGKAVNSFVLLKRKLSTSKLAS</sequence>
<dbReference type="EMBL" id="VOIH02000009">
    <property type="protein sequence ID" value="KAF3437213.1"/>
    <property type="molecule type" value="Genomic_DNA"/>
</dbReference>
<dbReference type="Proteomes" id="UP000796880">
    <property type="component" value="Unassembled WGS sequence"/>
</dbReference>
<evidence type="ECO:0000313" key="6">
    <source>
        <dbReference type="Proteomes" id="UP000796880"/>
    </source>
</evidence>
<accession>A0A8K0DXU8</accession>